<gene>
    <name evidence="2" type="ORF">UO65_6123</name>
</gene>
<sequence>MEPPRPAAIATTTLATDSRFRHPLMRVQRSTEKNSSTDN</sequence>
<dbReference type="Proteomes" id="UP000019277">
    <property type="component" value="Unassembled WGS sequence"/>
</dbReference>
<keyword evidence="3" id="KW-1185">Reference proteome</keyword>
<dbReference type="EMBL" id="AYXG01000237">
    <property type="protein sequence ID" value="EWC58577.1"/>
    <property type="molecule type" value="Genomic_DNA"/>
</dbReference>
<organism evidence="2 3">
    <name type="scientific">Actinokineospora spheciospongiae</name>
    <dbReference type="NCBI Taxonomy" id="909613"/>
    <lineage>
        <taxon>Bacteria</taxon>
        <taxon>Bacillati</taxon>
        <taxon>Actinomycetota</taxon>
        <taxon>Actinomycetes</taxon>
        <taxon>Pseudonocardiales</taxon>
        <taxon>Pseudonocardiaceae</taxon>
        <taxon>Actinokineospora</taxon>
    </lineage>
</organism>
<comment type="caution">
    <text evidence="2">The sequence shown here is derived from an EMBL/GenBank/DDBJ whole genome shotgun (WGS) entry which is preliminary data.</text>
</comment>
<reference evidence="2 3" key="1">
    <citation type="journal article" date="2014" name="Genome Announc.">
        <title>Draft Genome Sequence of the Antitrypanosomally Active Sponge-Associated Bacterium Actinokineospora sp. Strain EG49.</title>
        <authorList>
            <person name="Harjes J."/>
            <person name="Ryu T."/>
            <person name="Abdelmohsen U.R."/>
            <person name="Moitinho-Silva L."/>
            <person name="Horn H."/>
            <person name="Ravasi T."/>
            <person name="Hentschel U."/>
        </authorList>
    </citation>
    <scope>NUCLEOTIDE SEQUENCE [LARGE SCALE GENOMIC DNA]</scope>
    <source>
        <strain evidence="2 3">EG49</strain>
    </source>
</reference>
<evidence type="ECO:0000256" key="1">
    <source>
        <dbReference type="SAM" id="MobiDB-lite"/>
    </source>
</evidence>
<evidence type="ECO:0000313" key="2">
    <source>
        <dbReference type="EMBL" id="EWC58577.1"/>
    </source>
</evidence>
<evidence type="ECO:0000313" key="3">
    <source>
        <dbReference type="Proteomes" id="UP000019277"/>
    </source>
</evidence>
<proteinExistence type="predicted"/>
<dbReference type="AlphaFoldDB" id="W7IPD8"/>
<feature type="region of interest" description="Disordered" evidence="1">
    <location>
        <begin position="1"/>
        <end position="39"/>
    </location>
</feature>
<name>W7IPD8_9PSEU</name>
<accession>W7IPD8</accession>
<protein>
    <submittedName>
        <fullName evidence="2">Uncharacterized protein</fullName>
    </submittedName>
</protein>